<dbReference type="GO" id="GO:0016887">
    <property type="term" value="F:ATP hydrolysis activity"/>
    <property type="evidence" value="ECO:0007669"/>
    <property type="project" value="InterPro"/>
</dbReference>
<evidence type="ECO:0000256" key="3">
    <source>
        <dbReference type="ARBA" id="ARBA00016981"/>
    </source>
</evidence>
<keyword evidence="4" id="KW-0963">Cytoplasm</keyword>
<dbReference type="SUPFAM" id="SSF52029">
    <property type="entry name" value="GroEL apical domain-like"/>
    <property type="match status" value="1"/>
</dbReference>
<dbReference type="GO" id="GO:0005524">
    <property type="term" value="F:ATP binding"/>
    <property type="evidence" value="ECO:0007669"/>
    <property type="project" value="UniProtKB-KW"/>
</dbReference>
<comment type="similarity">
    <text evidence="2 11">Belongs to the TCP-1 chaperonin family.</text>
</comment>
<dbReference type="Gene3D" id="3.50.7.10">
    <property type="entry name" value="GroEL"/>
    <property type="match status" value="1"/>
</dbReference>
<keyword evidence="13" id="KW-1185">Reference proteome</keyword>
<dbReference type="GO" id="GO:0140662">
    <property type="term" value="F:ATP-dependent protein folding chaperone"/>
    <property type="evidence" value="ECO:0007669"/>
    <property type="project" value="InterPro"/>
</dbReference>
<dbReference type="CDD" id="cd03341">
    <property type="entry name" value="TCP1_theta"/>
    <property type="match status" value="1"/>
</dbReference>
<evidence type="ECO:0000256" key="9">
    <source>
        <dbReference type="ARBA" id="ARBA00058723"/>
    </source>
</evidence>
<evidence type="ECO:0000256" key="6">
    <source>
        <dbReference type="ARBA" id="ARBA00022840"/>
    </source>
</evidence>
<evidence type="ECO:0000256" key="4">
    <source>
        <dbReference type="ARBA" id="ARBA00022490"/>
    </source>
</evidence>
<evidence type="ECO:0000313" key="13">
    <source>
        <dbReference type="Proteomes" id="UP001168821"/>
    </source>
</evidence>
<dbReference type="InterPro" id="IPR002194">
    <property type="entry name" value="Chaperonin_TCP-1_CS"/>
</dbReference>
<dbReference type="Pfam" id="PF00118">
    <property type="entry name" value="Cpn60_TCP1"/>
    <property type="match status" value="1"/>
</dbReference>
<dbReference type="InterPro" id="IPR027410">
    <property type="entry name" value="TCP-1-like_intermed_sf"/>
</dbReference>
<dbReference type="PROSITE" id="PS00750">
    <property type="entry name" value="TCP1_1"/>
    <property type="match status" value="1"/>
</dbReference>
<dbReference type="InterPro" id="IPR012721">
    <property type="entry name" value="Chap_CCT_theta"/>
</dbReference>
<comment type="subunit">
    <text evidence="10">Heterooligomeric complex.</text>
</comment>
<dbReference type="NCBIfam" id="TIGR02346">
    <property type="entry name" value="chap_CCT_theta"/>
    <property type="match status" value="1"/>
</dbReference>
<dbReference type="SUPFAM" id="SSF54849">
    <property type="entry name" value="GroEL-intermediate domain like"/>
    <property type="match status" value="1"/>
</dbReference>
<evidence type="ECO:0000256" key="10">
    <source>
        <dbReference type="ARBA" id="ARBA00064252"/>
    </source>
</evidence>
<evidence type="ECO:0000256" key="1">
    <source>
        <dbReference type="ARBA" id="ARBA00004496"/>
    </source>
</evidence>
<sequence>MLKIPQVGFNSMLKKGAQSFSGLEEAVLRNINACIELTELTRTSLGPFGMNKIIINQIEKLFVTKDASTIVKELSVEHPAARIIVLASQQQDREIGDATNFVIIFAGELLKQALSLFQLGLHPNDVITGFNDACEKALTSLGDLECYRLKNFKDVDEVAKCLKTSIGSKQYGYEDFLARLVARACVDVCPASHQRFNVDNIRVTKIPGGSILDSSIVNGMVLQRAVEGTITHVEDAVVAVYSCPVDISRTETKGTVLIRTGKELENFSNNEEAALEQIIREISLSGINVVVTGSQIGDMALHFCEKYCIMVVRVQSKFDLRRLSNAIGATPLARLGAPMAEEVGRCDSIKLTEIGDENVVLFSQSIVPCHFFLSNFVITAYSEDKSTVVSTIILRGATSNILDDTERAIDSAVNTYKQLSRDARMIPGAAASELELARMVNQYGTSILGLSQYAVKSFAKAFEVIPTTLAHNAGKNSSELLSKMHAVHSSGSVWDGLDVNDDGVSLCNAKDVGILDLLIAKHYAIRLATEAATTILSIDQIIMARKSGGPKPRDNPNWDED</sequence>
<gene>
    <name evidence="12" type="ORF">Zmor_011938</name>
</gene>
<evidence type="ECO:0000313" key="12">
    <source>
        <dbReference type="EMBL" id="KAJ3616314.1"/>
    </source>
</evidence>
<dbReference type="PANTHER" id="PTHR11353">
    <property type="entry name" value="CHAPERONIN"/>
    <property type="match status" value="1"/>
</dbReference>
<comment type="caution">
    <text evidence="12">The sequence shown here is derived from an EMBL/GenBank/DDBJ whole genome shotgun (WGS) entry which is preliminary data.</text>
</comment>
<protein>
    <recommendedName>
        <fullName evidence="3">T-complex protein 1 subunit theta</fullName>
    </recommendedName>
    <alternativeName>
        <fullName evidence="8">CCT-theta</fullName>
    </alternativeName>
</protein>
<dbReference type="SUPFAM" id="SSF48592">
    <property type="entry name" value="GroEL equatorial domain-like"/>
    <property type="match status" value="1"/>
</dbReference>
<reference evidence="12" key="1">
    <citation type="journal article" date="2023" name="G3 (Bethesda)">
        <title>Whole genome assemblies of Zophobas morio and Tenebrio molitor.</title>
        <authorList>
            <person name="Kaur S."/>
            <person name="Stinson S.A."/>
            <person name="diCenzo G.C."/>
        </authorList>
    </citation>
    <scope>NUCLEOTIDE SEQUENCE</scope>
    <source>
        <strain evidence="12">QUZm001</strain>
    </source>
</reference>
<organism evidence="12 13">
    <name type="scientific">Zophobas morio</name>
    <dbReference type="NCBI Taxonomy" id="2755281"/>
    <lineage>
        <taxon>Eukaryota</taxon>
        <taxon>Metazoa</taxon>
        <taxon>Ecdysozoa</taxon>
        <taxon>Arthropoda</taxon>
        <taxon>Hexapoda</taxon>
        <taxon>Insecta</taxon>
        <taxon>Pterygota</taxon>
        <taxon>Neoptera</taxon>
        <taxon>Endopterygota</taxon>
        <taxon>Coleoptera</taxon>
        <taxon>Polyphaga</taxon>
        <taxon>Cucujiformia</taxon>
        <taxon>Tenebrionidae</taxon>
        <taxon>Zophobas</taxon>
    </lineage>
</organism>
<keyword evidence="7 11" id="KW-0143">Chaperone</keyword>
<dbReference type="Proteomes" id="UP001168821">
    <property type="component" value="Unassembled WGS sequence"/>
</dbReference>
<evidence type="ECO:0000256" key="11">
    <source>
        <dbReference type="RuleBase" id="RU004187"/>
    </source>
</evidence>
<comment type="function">
    <text evidence="9">Molecular chaperone; assists the folding of proteins upon ATP hydrolysis. Known to play a role, in vitro, in the folding of actin and tubulin. Required for correct subcellular localization of pgl-1.</text>
</comment>
<evidence type="ECO:0000256" key="5">
    <source>
        <dbReference type="ARBA" id="ARBA00022741"/>
    </source>
</evidence>
<dbReference type="EMBL" id="JALNTZ010003653">
    <property type="protein sequence ID" value="KAJ3616314.1"/>
    <property type="molecule type" value="Genomic_DNA"/>
</dbReference>
<dbReference type="InterPro" id="IPR027413">
    <property type="entry name" value="GROEL-like_equatorial_sf"/>
</dbReference>
<keyword evidence="6 11" id="KW-0067">ATP-binding</keyword>
<dbReference type="FunFam" id="3.50.7.10:FF:000008">
    <property type="entry name" value="T-complex protein 1 subunit theta"/>
    <property type="match status" value="1"/>
</dbReference>
<dbReference type="GO" id="GO:0051082">
    <property type="term" value="F:unfolded protein binding"/>
    <property type="evidence" value="ECO:0007669"/>
    <property type="project" value="InterPro"/>
</dbReference>
<dbReference type="PRINTS" id="PR00304">
    <property type="entry name" value="TCOMPLEXTCP1"/>
</dbReference>
<comment type="subcellular location">
    <subcellularLocation>
        <location evidence="1">Cytoplasm</location>
    </subcellularLocation>
</comment>
<dbReference type="InterPro" id="IPR017998">
    <property type="entry name" value="Chaperone_TCP-1"/>
</dbReference>
<dbReference type="GO" id="GO:0005737">
    <property type="term" value="C:cytoplasm"/>
    <property type="evidence" value="ECO:0007669"/>
    <property type="project" value="UniProtKB-SubCell"/>
</dbReference>
<evidence type="ECO:0000256" key="7">
    <source>
        <dbReference type="ARBA" id="ARBA00023186"/>
    </source>
</evidence>
<proteinExistence type="inferred from homology"/>
<dbReference type="Gene3D" id="3.30.260.10">
    <property type="entry name" value="TCP-1-like chaperonin intermediate domain"/>
    <property type="match status" value="1"/>
</dbReference>
<dbReference type="InterPro" id="IPR002423">
    <property type="entry name" value="Cpn60/GroEL/TCP-1"/>
</dbReference>
<name>A0AA38HGT8_9CUCU</name>
<dbReference type="Gene3D" id="1.10.560.10">
    <property type="entry name" value="GroEL-like equatorial domain"/>
    <property type="match status" value="1"/>
</dbReference>
<keyword evidence="5 11" id="KW-0547">Nucleotide-binding</keyword>
<dbReference type="InterPro" id="IPR027409">
    <property type="entry name" value="GroEL-like_apical_dom_sf"/>
</dbReference>
<evidence type="ECO:0000256" key="2">
    <source>
        <dbReference type="ARBA" id="ARBA00008020"/>
    </source>
</evidence>
<evidence type="ECO:0000256" key="8">
    <source>
        <dbReference type="ARBA" id="ARBA00029602"/>
    </source>
</evidence>
<dbReference type="AlphaFoldDB" id="A0AA38HGT8"/>
<accession>A0AA38HGT8</accession>